<accession>A0A9P0FHH2</accession>
<feature type="transmembrane region" description="Helical" evidence="10">
    <location>
        <begin position="140"/>
        <end position="164"/>
    </location>
</feature>
<evidence type="ECO:0000256" key="3">
    <source>
        <dbReference type="ARBA" id="ARBA00022606"/>
    </source>
</evidence>
<keyword evidence="3" id="KW-0716">Sensory transduction</keyword>
<keyword evidence="2" id="KW-1003">Cell membrane</keyword>
<reference evidence="11" key="1">
    <citation type="submission" date="2021-12" db="EMBL/GenBank/DDBJ databases">
        <authorList>
            <person name="King R."/>
        </authorList>
    </citation>
    <scope>NUCLEOTIDE SEQUENCE</scope>
</reference>
<dbReference type="OrthoDB" id="6597368at2759"/>
<evidence type="ECO:0000256" key="8">
    <source>
        <dbReference type="ARBA" id="ARBA00023170"/>
    </source>
</evidence>
<keyword evidence="4 10" id="KW-0812">Transmembrane</keyword>
<keyword evidence="9" id="KW-0807">Transducer</keyword>
<comment type="subcellular location">
    <subcellularLocation>
        <location evidence="1">Cell membrane</location>
        <topology evidence="1">Multi-pass membrane protein</topology>
    </subcellularLocation>
</comment>
<evidence type="ECO:0000256" key="9">
    <source>
        <dbReference type="ARBA" id="ARBA00023224"/>
    </source>
</evidence>
<protein>
    <submittedName>
        <fullName evidence="11">Uncharacterized protein</fullName>
    </submittedName>
</protein>
<keyword evidence="7 10" id="KW-0472">Membrane</keyword>
<evidence type="ECO:0000256" key="7">
    <source>
        <dbReference type="ARBA" id="ARBA00023136"/>
    </source>
</evidence>
<dbReference type="PANTHER" id="PTHR21137:SF35">
    <property type="entry name" value="ODORANT RECEPTOR 19A-RELATED"/>
    <property type="match status" value="1"/>
</dbReference>
<dbReference type="InterPro" id="IPR004117">
    <property type="entry name" value="7tm6_olfct_rcpt"/>
</dbReference>
<proteinExistence type="predicted"/>
<evidence type="ECO:0000256" key="4">
    <source>
        <dbReference type="ARBA" id="ARBA00022692"/>
    </source>
</evidence>
<organism evidence="11 12">
    <name type="scientific">Brassicogethes aeneus</name>
    <name type="common">Rape pollen beetle</name>
    <name type="synonym">Meligethes aeneus</name>
    <dbReference type="NCBI Taxonomy" id="1431903"/>
    <lineage>
        <taxon>Eukaryota</taxon>
        <taxon>Metazoa</taxon>
        <taxon>Ecdysozoa</taxon>
        <taxon>Arthropoda</taxon>
        <taxon>Hexapoda</taxon>
        <taxon>Insecta</taxon>
        <taxon>Pterygota</taxon>
        <taxon>Neoptera</taxon>
        <taxon>Endopterygota</taxon>
        <taxon>Coleoptera</taxon>
        <taxon>Polyphaga</taxon>
        <taxon>Cucujiformia</taxon>
        <taxon>Nitidulidae</taxon>
        <taxon>Meligethinae</taxon>
        <taxon>Brassicogethes</taxon>
    </lineage>
</organism>
<keyword evidence="6 10" id="KW-1133">Transmembrane helix</keyword>
<evidence type="ECO:0000256" key="2">
    <source>
        <dbReference type="ARBA" id="ARBA00022475"/>
    </source>
</evidence>
<evidence type="ECO:0000313" key="11">
    <source>
        <dbReference type="EMBL" id="CAH0554506.1"/>
    </source>
</evidence>
<evidence type="ECO:0000256" key="1">
    <source>
        <dbReference type="ARBA" id="ARBA00004651"/>
    </source>
</evidence>
<keyword evidence="8" id="KW-0675">Receptor</keyword>
<dbReference type="GO" id="GO:0004984">
    <property type="term" value="F:olfactory receptor activity"/>
    <property type="evidence" value="ECO:0007669"/>
    <property type="project" value="InterPro"/>
</dbReference>
<name>A0A9P0FHH2_BRAAE</name>
<feature type="transmembrane region" description="Helical" evidence="10">
    <location>
        <begin position="77"/>
        <end position="96"/>
    </location>
</feature>
<dbReference type="EMBL" id="OV121135">
    <property type="protein sequence ID" value="CAH0554506.1"/>
    <property type="molecule type" value="Genomic_DNA"/>
</dbReference>
<dbReference type="Proteomes" id="UP001154078">
    <property type="component" value="Chromosome 4"/>
</dbReference>
<dbReference type="GO" id="GO:0005549">
    <property type="term" value="F:odorant binding"/>
    <property type="evidence" value="ECO:0007669"/>
    <property type="project" value="InterPro"/>
</dbReference>
<feature type="transmembrane region" description="Helical" evidence="10">
    <location>
        <begin position="42"/>
        <end position="65"/>
    </location>
</feature>
<dbReference type="PANTHER" id="PTHR21137">
    <property type="entry name" value="ODORANT RECEPTOR"/>
    <property type="match status" value="1"/>
</dbReference>
<dbReference type="GO" id="GO:0007165">
    <property type="term" value="P:signal transduction"/>
    <property type="evidence" value="ECO:0007669"/>
    <property type="project" value="UniProtKB-KW"/>
</dbReference>
<sequence>MMKNNGFQSKSDFFFFNRWVLKVAGLWSPDSKNRRIQIIYKMYSIFVFISVYCFYVISEFIALLYTYKNLNDFTKNLGIALTSFMATEKIIFWHVNKNKIQVIVKRLEEDQFKYDECEEFHPKNIFFDYKVSGLKITVSFLVFGYLTLFFAFSGPIVVTVVNIIKTNSSEDFLQPNFLPYYSWTPYKYDTPKMYLVALILQGFSKFSTVQSIVGLDCLIINIMNFIACHFALIQQAFLKITERKLNKKIYSQNLTPSEHQIMEKEMKEMCKHIQKLLE</sequence>
<dbReference type="Pfam" id="PF02949">
    <property type="entry name" value="7tm_6"/>
    <property type="match status" value="1"/>
</dbReference>
<gene>
    <name evidence="11" type="ORF">MELIAE_LOCUS6081</name>
</gene>
<evidence type="ECO:0000256" key="6">
    <source>
        <dbReference type="ARBA" id="ARBA00022989"/>
    </source>
</evidence>
<evidence type="ECO:0000256" key="5">
    <source>
        <dbReference type="ARBA" id="ARBA00022725"/>
    </source>
</evidence>
<evidence type="ECO:0000256" key="10">
    <source>
        <dbReference type="SAM" id="Phobius"/>
    </source>
</evidence>
<evidence type="ECO:0000313" key="12">
    <source>
        <dbReference type="Proteomes" id="UP001154078"/>
    </source>
</evidence>
<dbReference type="GO" id="GO:0005886">
    <property type="term" value="C:plasma membrane"/>
    <property type="evidence" value="ECO:0007669"/>
    <property type="project" value="UniProtKB-SubCell"/>
</dbReference>
<feature type="transmembrane region" description="Helical" evidence="10">
    <location>
        <begin position="218"/>
        <end position="238"/>
    </location>
</feature>
<keyword evidence="5" id="KW-0552">Olfaction</keyword>
<keyword evidence="12" id="KW-1185">Reference proteome</keyword>
<dbReference type="AlphaFoldDB" id="A0A9P0FHH2"/>